<accession>A0AAX4EZS6</accession>
<name>A0AAX4EZS6_9GAMM</name>
<evidence type="ECO:0000313" key="3">
    <source>
        <dbReference type="Proteomes" id="UP001304423"/>
    </source>
</evidence>
<reference evidence="2" key="1">
    <citation type="submission" date="2023-10" db="EMBL/GenBank/DDBJ databases">
        <title>Clonality and diversity in the soft rot Dickeya solani phytopathogen.</title>
        <authorList>
            <person name="Pedron J."/>
            <person name="Van Gijsegem F."/>
            <person name="Portier P."/>
            <person name="Taghouti G."/>
        </authorList>
    </citation>
    <scope>NUCLEOTIDE SEQUENCE</scope>
    <source>
        <strain evidence="2">CFBP5647</strain>
    </source>
</reference>
<sequence length="209" mass="22224">MNTAILQFLRAAWLPLVFIVAAAGVGYNTGHQAGYNAGVATLRDENQQLTRKNEQLAAQVLAAEQERRQAAERQVAALQQAQADATAQRVRADELAVELLDVKTQLTTTTQRLKKGIDRAVKNDSNAFTGIGPDSLRLYRTSLGYADNAVGMSDTSGGVAVHPADAASAVGGLSPAGLLNHAADYGAWCITLRGQLEKLNAYYKGGKDK</sequence>
<dbReference type="EMBL" id="CP136339">
    <property type="protein sequence ID" value="WOA52516.1"/>
    <property type="molecule type" value="Genomic_DNA"/>
</dbReference>
<dbReference type="Proteomes" id="UP001304423">
    <property type="component" value="Chromosome"/>
</dbReference>
<evidence type="ECO:0000256" key="1">
    <source>
        <dbReference type="SAM" id="Coils"/>
    </source>
</evidence>
<organism evidence="2 3">
    <name type="scientific">Dickeya solani</name>
    <dbReference type="NCBI Taxonomy" id="1089444"/>
    <lineage>
        <taxon>Bacteria</taxon>
        <taxon>Pseudomonadati</taxon>
        <taxon>Pseudomonadota</taxon>
        <taxon>Gammaproteobacteria</taxon>
        <taxon>Enterobacterales</taxon>
        <taxon>Pectobacteriaceae</taxon>
        <taxon>Dickeya</taxon>
    </lineage>
</organism>
<feature type="coiled-coil region" evidence="1">
    <location>
        <begin position="39"/>
        <end position="88"/>
    </location>
</feature>
<evidence type="ECO:0000313" key="2">
    <source>
        <dbReference type="EMBL" id="WOA52516.1"/>
    </source>
</evidence>
<dbReference type="RefSeq" id="WP_316392916.1">
    <property type="nucleotide sequence ID" value="NZ_CP136339.1"/>
</dbReference>
<dbReference type="AlphaFoldDB" id="A0AAX4EZS6"/>
<keyword evidence="1" id="KW-0175">Coiled coil</keyword>
<gene>
    <name evidence="2" type="ORF">RXA29_22100</name>
</gene>
<proteinExistence type="predicted"/>
<protein>
    <submittedName>
        <fullName evidence="2">Uncharacterized protein</fullName>
    </submittedName>
</protein>